<dbReference type="Pfam" id="PF00144">
    <property type="entry name" value="Beta-lactamase"/>
    <property type="match status" value="1"/>
</dbReference>
<accession>A0AAT9GFC1</accession>
<dbReference type="SUPFAM" id="SSF56601">
    <property type="entry name" value="beta-lactamase/transpeptidase-like"/>
    <property type="match status" value="1"/>
</dbReference>
<dbReference type="InterPro" id="IPR001466">
    <property type="entry name" value="Beta-lactam-related"/>
</dbReference>
<organism evidence="4">
    <name type="scientific">Sediminibacterium sp. KACHI17</name>
    <dbReference type="NCBI Taxonomy" id="1751071"/>
    <lineage>
        <taxon>Bacteria</taxon>
        <taxon>Pseudomonadati</taxon>
        <taxon>Bacteroidota</taxon>
        <taxon>Chitinophagia</taxon>
        <taxon>Chitinophagales</taxon>
        <taxon>Chitinophagaceae</taxon>
        <taxon>Sediminibacterium</taxon>
    </lineage>
</organism>
<dbReference type="GO" id="GO:0016020">
    <property type="term" value="C:membrane"/>
    <property type="evidence" value="ECO:0007669"/>
    <property type="project" value="UniProtKB-SubCell"/>
</dbReference>
<reference evidence="4" key="1">
    <citation type="submission" date="2024-02" db="EMBL/GenBank/DDBJ databases">
        <title>Sediminibacterium planktonica sp. nov. and Sediminibacterium longus sp. nov., isolated from surface lake and river water.</title>
        <authorList>
            <person name="Watanabe K."/>
            <person name="Takemine S."/>
            <person name="Ishii Y."/>
            <person name="Ogata Y."/>
            <person name="Shindo C."/>
            <person name="Suda W."/>
        </authorList>
    </citation>
    <scope>NUCLEOTIDE SEQUENCE</scope>
    <source>
        <strain evidence="4">KACHI17</strain>
    </source>
</reference>
<evidence type="ECO:0000256" key="2">
    <source>
        <dbReference type="ARBA" id="ARBA00023136"/>
    </source>
</evidence>
<evidence type="ECO:0000259" key="3">
    <source>
        <dbReference type="Pfam" id="PF00144"/>
    </source>
</evidence>
<sequence>MLIFRVMIFLLVVNTVSGQTFLRTGGIKNIRSIDIIKQVNSTQEILHDQIHQYLSSLVDTSNFQGVALIVKRNTIIHKSVYGKRNREENIPIDFNTQYLLGSLSKSFVSIAIMQLVEAGKLNLFAPVVNYLPELKEDLAKGLTVHLLLKHQSGLAINLDSVTKYQLMEISPKELLALINKTKRRVEPGMKFEISSLNFMLLGLIIEKLSGKNYEEYMKEHLFTPLQLSSTGISHLFSPAPHKANGYRLVDGKVRRIEDLISYSFATADMYSTVGDLFTWGYALQHGWIVSNQSKDLLFDGGVKENGNYGYGFRTQSYMRYDMFTDPGKLIRHGGVMNGFCANYHYYDKDDLTIILLNNYRNLRILDITFKLKELVYGYAIGQRKNTYDE</sequence>
<dbReference type="RefSeq" id="WP_353549660.1">
    <property type="nucleotide sequence ID" value="NZ_AP029612.1"/>
</dbReference>
<dbReference type="Gene3D" id="3.40.710.10">
    <property type="entry name" value="DD-peptidase/beta-lactamase superfamily"/>
    <property type="match status" value="1"/>
</dbReference>
<dbReference type="EMBL" id="AP029612">
    <property type="protein sequence ID" value="BFG69334.1"/>
    <property type="molecule type" value="Genomic_DNA"/>
</dbReference>
<comment type="subcellular location">
    <subcellularLocation>
        <location evidence="1">Membrane</location>
    </subcellularLocation>
</comment>
<feature type="domain" description="Beta-lactamase-related" evidence="3">
    <location>
        <begin position="53"/>
        <end position="358"/>
    </location>
</feature>
<evidence type="ECO:0000256" key="1">
    <source>
        <dbReference type="ARBA" id="ARBA00004370"/>
    </source>
</evidence>
<dbReference type="PANTHER" id="PTHR46825:SF11">
    <property type="entry name" value="PENICILLIN-BINDING PROTEIN 4"/>
    <property type="match status" value="1"/>
</dbReference>
<name>A0AAT9GFC1_9BACT</name>
<gene>
    <name evidence="4" type="ORF">KACHI17_02150</name>
</gene>
<dbReference type="AlphaFoldDB" id="A0AAT9GFC1"/>
<keyword evidence="2" id="KW-0472">Membrane</keyword>
<dbReference type="InterPro" id="IPR012338">
    <property type="entry name" value="Beta-lactam/transpept-like"/>
</dbReference>
<protein>
    <recommendedName>
        <fullName evidence="3">Beta-lactamase-related domain-containing protein</fullName>
    </recommendedName>
</protein>
<proteinExistence type="predicted"/>
<dbReference type="PANTHER" id="PTHR46825">
    <property type="entry name" value="D-ALANYL-D-ALANINE-CARBOXYPEPTIDASE/ENDOPEPTIDASE AMPH"/>
    <property type="match status" value="1"/>
</dbReference>
<evidence type="ECO:0000313" key="4">
    <source>
        <dbReference type="EMBL" id="BFG69334.1"/>
    </source>
</evidence>
<dbReference type="InterPro" id="IPR050491">
    <property type="entry name" value="AmpC-like"/>
</dbReference>